<sequence>MKLLSGLAGLVYRNATSWPLPGKVLLGCGVVCLLVLLGNTFYLSASREQLRQQEAQEVALREQIAEKTKAAAQLKTLTRQFQATQGAFAQLLRHLPLDIEVPGLLEDVTRLGNANGLELGAIKLLDEQSRPLYIELPMEIGLVGGFHDVAGFISGLGGLSRIVTVQGFTVRADESRVRLKLLAKTYRYNHQDGGDLRALMADVTQSSPPRLAYDPASLRDPFQPPFRQLERVLGRPAAAPDPGRQRGFLEGFAIEQFEMVGTVSRGAQTFALLRAASAVYRLAIGDYLGPDYGRVTAIDDAHIELAELFPGGQGAWLERSRTLALNVNS</sequence>
<evidence type="ECO:0000256" key="1">
    <source>
        <dbReference type="SAM" id="Coils"/>
    </source>
</evidence>
<evidence type="ECO:0000313" key="3">
    <source>
        <dbReference type="Proteomes" id="UP000431485"/>
    </source>
</evidence>
<dbReference type="RefSeq" id="WP_154742313.1">
    <property type="nucleotide sequence ID" value="NZ_JBHSTG010000048.1"/>
</dbReference>
<accession>A0A7X2RP85</accession>
<dbReference type="InterPro" id="IPR014717">
    <property type="entry name" value="Transl_elong_EF1B/ribsomal_bS6"/>
</dbReference>
<dbReference type="Pfam" id="PF04351">
    <property type="entry name" value="PilP"/>
    <property type="match status" value="1"/>
</dbReference>
<dbReference type="Pfam" id="PF04350">
    <property type="entry name" value="PilO"/>
    <property type="match status" value="1"/>
</dbReference>
<dbReference type="InterPro" id="IPR007446">
    <property type="entry name" value="PilP"/>
</dbReference>
<dbReference type="GO" id="GO:0043107">
    <property type="term" value="P:type IV pilus-dependent motility"/>
    <property type="evidence" value="ECO:0007669"/>
    <property type="project" value="InterPro"/>
</dbReference>
<dbReference type="Gene3D" id="3.30.70.60">
    <property type="match status" value="1"/>
</dbReference>
<reference evidence="2 3" key="1">
    <citation type="submission" date="2019-11" db="EMBL/GenBank/DDBJ databases">
        <title>Pseudmonas karstica sp. nov. and Pseudomonas spelaei sp. nov. from caves.</title>
        <authorList>
            <person name="Zeman M."/>
        </authorList>
    </citation>
    <scope>NUCLEOTIDE SEQUENCE [LARGE SCALE GENOMIC DNA]</scope>
    <source>
        <strain evidence="2 3">CCM 7891</strain>
    </source>
</reference>
<dbReference type="InterPro" id="IPR007445">
    <property type="entry name" value="PilO"/>
</dbReference>
<dbReference type="OrthoDB" id="9802133at2"/>
<dbReference type="PANTHER" id="PTHR39555">
    <property type="entry name" value="FIMBRIAL ASSEMBLY PROTEIN PILO-LIKE PROTEIN-RELATED"/>
    <property type="match status" value="1"/>
</dbReference>
<gene>
    <name evidence="2" type="primary">pilO</name>
    <name evidence="2" type="ORF">GIR22_05330</name>
</gene>
<dbReference type="PANTHER" id="PTHR39555:SF1">
    <property type="entry name" value="TYPE IV PILUS INNER MEMBRANE COMPONENT PILO"/>
    <property type="match status" value="1"/>
</dbReference>
<proteinExistence type="predicted"/>
<keyword evidence="1" id="KW-0175">Coiled coil</keyword>
<organism evidence="2 3">
    <name type="scientific">Pseudomonas karstica</name>
    <dbReference type="NCBI Taxonomy" id="1055468"/>
    <lineage>
        <taxon>Bacteria</taxon>
        <taxon>Pseudomonadati</taxon>
        <taxon>Pseudomonadota</taxon>
        <taxon>Gammaproteobacteria</taxon>
        <taxon>Pseudomonadales</taxon>
        <taxon>Pseudomonadaceae</taxon>
        <taxon>Pseudomonas</taxon>
    </lineage>
</organism>
<dbReference type="EMBL" id="WLYI01000005">
    <property type="protein sequence ID" value="MTD18571.1"/>
    <property type="molecule type" value="Genomic_DNA"/>
</dbReference>
<protein>
    <submittedName>
        <fullName evidence="2">Type 4a pilus biogenesis protein PilO</fullName>
    </submittedName>
</protein>
<dbReference type="Gene3D" id="2.30.30.830">
    <property type="match status" value="1"/>
</dbReference>
<name>A0A7X2RP85_9PSED</name>
<feature type="coiled-coil region" evidence="1">
    <location>
        <begin position="43"/>
        <end position="80"/>
    </location>
</feature>
<dbReference type="Proteomes" id="UP000431485">
    <property type="component" value="Unassembled WGS sequence"/>
</dbReference>
<keyword evidence="3" id="KW-1185">Reference proteome</keyword>
<comment type="caution">
    <text evidence="2">The sequence shown here is derived from an EMBL/GenBank/DDBJ whole genome shotgun (WGS) entry which is preliminary data.</text>
</comment>
<evidence type="ECO:0000313" key="2">
    <source>
        <dbReference type="EMBL" id="MTD18571.1"/>
    </source>
</evidence>
<dbReference type="GO" id="GO:0043683">
    <property type="term" value="P:type IV pilus assembly"/>
    <property type="evidence" value="ECO:0007669"/>
    <property type="project" value="InterPro"/>
</dbReference>
<dbReference type="AlphaFoldDB" id="A0A7X2RP85"/>